<organism evidence="2">
    <name type="scientific">uncultured Rubellimicrobium sp</name>
    <dbReference type="NCBI Taxonomy" id="543078"/>
    <lineage>
        <taxon>Bacteria</taxon>
        <taxon>Pseudomonadati</taxon>
        <taxon>Pseudomonadota</taxon>
        <taxon>Alphaproteobacteria</taxon>
        <taxon>Rhodobacterales</taxon>
        <taxon>Roseobacteraceae</taxon>
        <taxon>Rubellimicrobium</taxon>
        <taxon>environmental samples</taxon>
    </lineage>
</organism>
<name>A0A6J4Q9V5_9RHOB</name>
<proteinExistence type="predicted"/>
<dbReference type="AlphaFoldDB" id="A0A6J4Q9V5"/>
<sequence length="61" mass="6701">MLRVSPVKLNHGTRFRKPMHQRNAAPIRGPGDQRAAAGRIKGIGLHDQLLHGTFPIAARLV</sequence>
<reference evidence="2" key="1">
    <citation type="submission" date="2020-02" db="EMBL/GenBank/DDBJ databases">
        <authorList>
            <person name="Meier V. D."/>
        </authorList>
    </citation>
    <scope>NUCLEOTIDE SEQUENCE</scope>
    <source>
        <strain evidence="2">AVDCRST_MAG15</strain>
    </source>
</reference>
<gene>
    <name evidence="2" type="ORF">AVDCRST_MAG15-3118</name>
</gene>
<accession>A0A6J4Q9V5</accession>
<evidence type="ECO:0000313" key="2">
    <source>
        <dbReference type="EMBL" id="CAA9431781.1"/>
    </source>
</evidence>
<dbReference type="EMBL" id="CADCUU010000441">
    <property type="protein sequence ID" value="CAA9431781.1"/>
    <property type="molecule type" value="Genomic_DNA"/>
</dbReference>
<protein>
    <submittedName>
        <fullName evidence="2">Uncharacterized protein</fullName>
    </submittedName>
</protein>
<evidence type="ECO:0000256" key="1">
    <source>
        <dbReference type="SAM" id="MobiDB-lite"/>
    </source>
</evidence>
<feature type="region of interest" description="Disordered" evidence="1">
    <location>
        <begin position="1"/>
        <end position="33"/>
    </location>
</feature>
<feature type="compositionally biased region" description="Basic residues" evidence="1">
    <location>
        <begin position="11"/>
        <end position="20"/>
    </location>
</feature>